<feature type="transmembrane region" description="Helical" evidence="1">
    <location>
        <begin position="85"/>
        <end position="105"/>
    </location>
</feature>
<evidence type="ECO:0000313" key="2">
    <source>
        <dbReference type="EMBL" id="BAG30600.1"/>
    </source>
</evidence>
<accession>B2GIS3</accession>
<name>B2GIS3_KOCRD</name>
<gene>
    <name evidence="2" type="ordered locus">KRH_22530</name>
</gene>
<dbReference type="AlphaFoldDB" id="B2GIS3"/>
<dbReference type="eggNOG" id="COG4270">
    <property type="taxonomic scope" value="Bacteria"/>
</dbReference>
<keyword evidence="3" id="KW-1185">Reference proteome</keyword>
<dbReference type="PANTHER" id="PTHR36974">
    <property type="entry name" value="MEMBRANE PROTEIN-RELATED"/>
    <property type="match status" value="1"/>
</dbReference>
<keyword evidence="1" id="KW-0472">Membrane</keyword>
<sequence length="145" mass="15863">MMDLPTPSRRKAPKLPPARHIVRTALGGFLAFAGVSHLTFARDEFQAQVPEFVPLDTDATVLASGVVEIGLGLSLVAARSRRRTVGLVAAGFFAAVFPGNLAQWIHHRDGFGLDTDTKRFVRLFFQPVLIAAALWSTGALRDRRR</sequence>
<organism evidence="2 3">
    <name type="scientific">Kocuria rhizophila (strain ATCC 9341 / DSM 348 / NBRC 103217 / DC2201)</name>
    <dbReference type="NCBI Taxonomy" id="378753"/>
    <lineage>
        <taxon>Bacteria</taxon>
        <taxon>Bacillati</taxon>
        <taxon>Actinomycetota</taxon>
        <taxon>Actinomycetes</taxon>
        <taxon>Micrococcales</taxon>
        <taxon>Micrococcaceae</taxon>
        <taxon>Kocuria</taxon>
    </lineage>
</organism>
<dbReference type="Proteomes" id="UP000008838">
    <property type="component" value="Chromosome"/>
</dbReference>
<evidence type="ECO:0000256" key="1">
    <source>
        <dbReference type="SAM" id="Phobius"/>
    </source>
</evidence>
<dbReference type="PANTHER" id="PTHR36974:SF1">
    <property type="entry name" value="DOXX FAMILY MEMBRANE PROTEIN"/>
    <property type="match status" value="1"/>
</dbReference>
<keyword evidence="1" id="KW-0812">Transmembrane</keyword>
<keyword evidence="1" id="KW-1133">Transmembrane helix</keyword>
<proteinExistence type="predicted"/>
<dbReference type="KEGG" id="krh:KRH_22530"/>
<evidence type="ECO:0000313" key="3">
    <source>
        <dbReference type="Proteomes" id="UP000008838"/>
    </source>
</evidence>
<feature type="transmembrane region" description="Helical" evidence="1">
    <location>
        <begin position="21"/>
        <end position="40"/>
    </location>
</feature>
<feature type="transmembrane region" description="Helical" evidence="1">
    <location>
        <begin position="120"/>
        <end position="140"/>
    </location>
</feature>
<dbReference type="STRING" id="378753.KRH_22530"/>
<reference evidence="2 3" key="1">
    <citation type="journal article" date="2008" name="J. Bacteriol.">
        <title>Complete genome sequence of the soil actinomycete Kocuria rhizophila.</title>
        <authorList>
            <person name="Takarada H."/>
            <person name="Sekine M."/>
            <person name="Kosugi H."/>
            <person name="Matsuo Y."/>
            <person name="Fujisawa T."/>
            <person name="Omata S."/>
            <person name="Kishi E."/>
            <person name="Shimizu A."/>
            <person name="Tsukatani N."/>
            <person name="Tanikawa S."/>
            <person name="Fujita N."/>
            <person name="Harayama S."/>
        </authorList>
    </citation>
    <scope>NUCLEOTIDE SEQUENCE [LARGE SCALE GENOMIC DNA]</scope>
    <source>
        <strain evidence="3">ATCC 9341 / DSM 348 / NBRC 103217 / DC2201</strain>
    </source>
</reference>
<dbReference type="HOGENOM" id="CLU_128738_0_0_11"/>
<protein>
    <submittedName>
        <fullName evidence="2">Hypothetical membrane protein</fullName>
    </submittedName>
</protein>
<feature type="transmembrane region" description="Helical" evidence="1">
    <location>
        <begin position="60"/>
        <end position="78"/>
    </location>
</feature>
<dbReference type="EMBL" id="AP009152">
    <property type="protein sequence ID" value="BAG30600.1"/>
    <property type="molecule type" value="Genomic_DNA"/>
</dbReference>